<feature type="domain" description="Solute-binding protein family 5" evidence="2">
    <location>
        <begin position="119"/>
        <end position="514"/>
    </location>
</feature>
<dbReference type="GO" id="GO:1904680">
    <property type="term" value="F:peptide transmembrane transporter activity"/>
    <property type="evidence" value="ECO:0007669"/>
    <property type="project" value="TreeGrafter"/>
</dbReference>
<dbReference type="GO" id="GO:0042597">
    <property type="term" value="C:periplasmic space"/>
    <property type="evidence" value="ECO:0007669"/>
    <property type="project" value="UniProtKB-ARBA"/>
</dbReference>
<dbReference type="PIRSF" id="PIRSF002741">
    <property type="entry name" value="MppA"/>
    <property type="match status" value="1"/>
</dbReference>
<evidence type="ECO:0000256" key="1">
    <source>
        <dbReference type="SAM" id="SignalP"/>
    </source>
</evidence>
<dbReference type="HOGENOM" id="CLU_017028_9_0_11"/>
<evidence type="ECO:0000313" key="3">
    <source>
        <dbReference type="EMBL" id="CBG69843.1"/>
    </source>
</evidence>
<keyword evidence="1" id="KW-0732">Signal</keyword>
<dbReference type="PANTHER" id="PTHR30290">
    <property type="entry name" value="PERIPLASMIC BINDING COMPONENT OF ABC TRANSPORTER"/>
    <property type="match status" value="1"/>
</dbReference>
<dbReference type="Proteomes" id="UP000001444">
    <property type="component" value="Chromosome"/>
</dbReference>
<reference evidence="3 4" key="1">
    <citation type="journal article" date="2010" name="Mol. Plant Microbe Interact.">
        <title>Streptomyces scabies 87-22 contains a coronafacic acid-like biosynthetic cluster that contributes to plant-microbe interactions.</title>
        <authorList>
            <person name="Bignell D.R."/>
            <person name="Seipke R.F."/>
            <person name="Huguet-Tapia J.C."/>
            <person name="Chambers A.H."/>
            <person name="Parry R.J."/>
            <person name="Loria R."/>
        </authorList>
    </citation>
    <scope>NUCLEOTIDE SEQUENCE [LARGE SCALE GENOMIC DNA]</scope>
    <source>
        <strain evidence="3 4">87.22</strain>
    </source>
</reference>
<name>C9Z5D4_STRSW</name>
<dbReference type="CDD" id="cd08506">
    <property type="entry name" value="PBP2_clavulanate_OppA2"/>
    <property type="match status" value="1"/>
</dbReference>
<dbReference type="InterPro" id="IPR039424">
    <property type="entry name" value="SBP_5"/>
</dbReference>
<evidence type="ECO:0000313" key="4">
    <source>
        <dbReference type="Proteomes" id="UP000001444"/>
    </source>
</evidence>
<dbReference type="EMBL" id="FN554889">
    <property type="protein sequence ID" value="CBG69843.1"/>
    <property type="molecule type" value="Genomic_DNA"/>
</dbReference>
<feature type="chain" id="PRO_5003004324" evidence="1">
    <location>
        <begin position="44"/>
        <end position="603"/>
    </location>
</feature>
<keyword evidence="4" id="KW-1185">Reference proteome</keyword>
<evidence type="ECO:0000259" key="2">
    <source>
        <dbReference type="Pfam" id="PF00496"/>
    </source>
</evidence>
<dbReference type="SUPFAM" id="SSF53850">
    <property type="entry name" value="Periplasmic binding protein-like II"/>
    <property type="match status" value="1"/>
</dbReference>
<dbReference type="Pfam" id="PF00496">
    <property type="entry name" value="SBP_bac_5"/>
    <property type="match status" value="1"/>
</dbReference>
<proteinExistence type="predicted"/>
<dbReference type="KEGG" id="scb:SCAB_27411"/>
<feature type="signal peptide" evidence="1">
    <location>
        <begin position="1"/>
        <end position="43"/>
    </location>
</feature>
<dbReference type="Gene3D" id="3.40.190.10">
    <property type="entry name" value="Periplasmic binding protein-like II"/>
    <property type="match status" value="1"/>
</dbReference>
<dbReference type="GO" id="GO:0015833">
    <property type="term" value="P:peptide transport"/>
    <property type="evidence" value="ECO:0007669"/>
    <property type="project" value="TreeGrafter"/>
</dbReference>
<accession>C9Z5D4</accession>
<dbReference type="PANTHER" id="PTHR30290:SF83">
    <property type="entry name" value="ABC TRANSPORTER SUBSTRATE-BINDING PROTEIN"/>
    <property type="match status" value="1"/>
</dbReference>
<dbReference type="InterPro" id="IPR000914">
    <property type="entry name" value="SBP_5_dom"/>
</dbReference>
<dbReference type="eggNOG" id="COG0747">
    <property type="taxonomic scope" value="Bacteria"/>
</dbReference>
<dbReference type="InterPro" id="IPR030678">
    <property type="entry name" value="Peptide/Ni-bd"/>
</dbReference>
<dbReference type="Gene3D" id="3.10.105.10">
    <property type="entry name" value="Dipeptide-binding Protein, Domain 3"/>
    <property type="match status" value="1"/>
</dbReference>
<organism evidence="3 4">
    <name type="scientific">Streptomyces scabiei (strain 87.22)</name>
    <dbReference type="NCBI Taxonomy" id="680198"/>
    <lineage>
        <taxon>Bacteria</taxon>
        <taxon>Bacillati</taxon>
        <taxon>Actinomycetota</taxon>
        <taxon>Actinomycetes</taxon>
        <taxon>Kitasatosporales</taxon>
        <taxon>Streptomycetaceae</taxon>
        <taxon>Streptomyces</taxon>
    </lineage>
</organism>
<dbReference type="STRING" id="680198.SCAB_27411"/>
<dbReference type="AlphaFoldDB" id="C9Z5D4"/>
<gene>
    <name evidence="3" type="ordered locus">SCAB_27411</name>
</gene>
<dbReference type="GO" id="GO:0043190">
    <property type="term" value="C:ATP-binding cassette (ABC) transporter complex"/>
    <property type="evidence" value="ECO:0007669"/>
    <property type="project" value="InterPro"/>
</dbReference>
<protein>
    <submittedName>
        <fullName evidence="3">Putative secreted oligopeptide-binding transport system protein</fullName>
    </submittedName>
</protein>
<sequence length="603" mass="65201">MWPAVPHNCPTTKEKPTIMRRSAMAAVAVVSSAGLLLSACSKADDGTDDAPKGAGANAATTGVVNESTAKGGTVTYASSDAPESLDPGNMYYAYGFNFSRLYARPLMTFKPGPGEKGNELVPDLAESAGTPSDGGKTWTYKIRKGVKYEDGTEVTAKDVKYAVERSNFARDVLSLGPNYFQQMLNDPKKYKGPYADKSDKGISSIETPDDYTIVFKLNKAFSEFDYLASMPQTAPVPKAKDTGVDYTKKVVSTGSYKFQKYDEGKQIVLVRNTEWDAKTDPLRKQYPDKIVVNLKVNKATIDKDVMSGDTMIDIQGTGVDAQTQAQVLKDKDQKANTDNASGGRLVYTAINTKVAPFDNVDCRKAVEYAIDKVAVQTAMGGPIRGDIASTVLPPDVTGYEKADLYATPDNKGDVAKAKESLKACGKEGGFKTSISARTDRQGEVDAATAVVEALKKVGIQADIKQYPSGKYFSDYAGVPKFNKKNDIGLIMMQWGSDWPTGYGFLQQIVHGKAIGQSGNTNLSELNDPAVNKLLDDAIGNTDEAARTAAYTEVDKKVMEQAAIVPLTYFKVLLYRSPYATNLVSSSAFSGQYDYLNIGVKEKK</sequence>